<keyword evidence="16" id="KW-0472">Membrane</keyword>
<keyword evidence="5" id="KW-0333">Golgi apparatus</keyword>
<keyword evidence="14" id="KW-0464">Manganese</keyword>
<comment type="similarity">
    <text evidence="3">Belongs to the eukaryotic ribosomal protein eL6 family.</text>
</comment>
<evidence type="ECO:0000256" key="1">
    <source>
        <dbReference type="ARBA" id="ARBA00004555"/>
    </source>
</evidence>
<keyword evidence="7" id="KW-0325">Glycoprotein</keyword>
<keyword evidence="8" id="KW-0687">Ribonucleoprotein</keyword>
<evidence type="ECO:0000256" key="7">
    <source>
        <dbReference type="ARBA" id="ARBA00023180"/>
    </source>
</evidence>
<dbReference type="PANTHER" id="PTHR12450:SF14">
    <property type="entry name" value="GLYCOSAMINOGLYCAN XYLOSYLKINASE"/>
    <property type="match status" value="1"/>
</dbReference>
<dbReference type="SUPFAM" id="SSF50104">
    <property type="entry name" value="Translation proteins SH3-like domain"/>
    <property type="match status" value="1"/>
</dbReference>
<dbReference type="GO" id="GO:0046872">
    <property type="term" value="F:metal ion binding"/>
    <property type="evidence" value="ECO:0007669"/>
    <property type="project" value="UniProtKB-KW"/>
</dbReference>
<dbReference type="GO" id="GO:0006412">
    <property type="term" value="P:translation"/>
    <property type="evidence" value="ECO:0007669"/>
    <property type="project" value="InterPro"/>
</dbReference>
<evidence type="ECO:0000256" key="10">
    <source>
        <dbReference type="ARBA" id="ARBA00035351"/>
    </source>
</evidence>
<dbReference type="GO" id="GO:1990904">
    <property type="term" value="C:ribonucleoprotein complex"/>
    <property type="evidence" value="ECO:0007669"/>
    <property type="project" value="UniProtKB-KW"/>
</dbReference>
<feature type="domain" description="FAM20 C-terminal" evidence="17">
    <location>
        <begin position="549"/>
        <end position="757"/>
    </location>
</feature>
<comment type="subunit">
    <text evidence="11">Component of the large ribosomal subunit. May bind IPO9 with low affinity.</text>
</comment>
<feature type="active site" evidence="12">
    <location>
        <position position="647"/>
    </location>
</feature>
<organism evidence="18 19">
    <name type="scientific">Macrostomum lignano</name>
    <dbReference type="NCBI Taxonomy" id="282301"/>
    <lineage>
        <taxon>Eukaryota</taxon>
        <taxon>Metazoa</taxon>
        <taxon>Spiralia</taxon>
        <taxon>Lophotrochozoa</taxon>
        <taxon>Platyhelminthes</taxon>
        <taxon>Rhabditophora</taxon>
        <taxon>Macrostomorpha</taxon>
        <taxon>Macrostomida</taxon>
        <taxon>Macrostomidae</taxon>
        <taxon>Macrostomum</taxon>
    </lineage>
</organism>
<feature type="transmembrane region" description="Helical" evidence="16">
    <location>
        <begin position="273"/>
        <end position="292"/>
    </location>
</feature>
<evidence type="ECO:0000256" key="12">
    <source>
        <dbReference type="PIRSR" id="PIRSR624869-1"/>
    </source>
</evidence>
<dbReference type="CDD" id="cd13156">
    <property type="entry name" value="KOW_RPL6"/>
    <property type="match status" value="1"/>
</dbReference>
<protein>
    <recommendedName>
        <fullName evidence="9">Large ribosomal subunit protein eL6</fullName>
    </recommendedName>
    <alternativeName>
        <fullName evidence="10">60S ribosomal protein L6</fullName>
    </alternativeName>
</protein>
<dbReference type="InterPro" id="IPR024869">
    <property type="entry name" value="FAM20"/>
</dbReference>
<feature type="binding site" evidence="13">
    <location>
        <position position="652"/>
    </location>
    <ligand>
        <name>ATP</name>
        <dbReference type="ChEBI" id="CHEBI:30616"/>
    </ligand>
</feature>
<proteinExistence type="inferred from homology"/>
<dbReference type="GO" id="GO:0005524">
    <property type="term" value="F:ATP binding"/>
    <property type="evidence" value="ECO:0007669"/>
    <property type="project" value="UniProtKB-KW"/>
</dbReference>
<keyword evidence="4" id="KW-0689">Ribosomal protein</keyword>
<dbReference type="GO" id="GO:0005794">
    <property type="term" value="C:Golgi apparatus"/>
    <property type="evidence" value="ECO:0007669"/>
    <property type="project" value="UniProtKB-SubCell"/>
</dbReference>
<comment type="subcellular location">
    <subcellularLocation>
        <location evidence="1">Golgi apparatus</location>
    </subcellularLocation>
</comment>
<dbReference type="GO" id="GO:0016773">
    <property type="term" value="F:phosphotransferase activity, alcohol group as acceptor"/>
    <property type="evidence" value="ECO:0007669"/>
    <property type="project" value="TreeGrafter"/>
</dbReference>
<dbReference type="GO" id="GO:0005840">
    <property type="term" value="C:ribosome"/>
    <property type="evidence" value="ECO:0007669"/>
    <property type="project" value="UniProtKB-KW"/>
</dbReference>
<dbReference type="InterPro" id="IPR014722">
    <property type="entry name" value="Rib_uL2_dom2"/>
</dbReference>
<dbReference type="InterPro" id="IPR041997">
    <property type="entry name" value="Ribosomal_eL6_KOW"/>
</dbReference>
<dbReference type="WBParaSite" id="maker-uti_cns_0046080-snap-gene-1.10-mRNA-1">
    <property type="protein sequence ID" value="maker-uti_cns_0046080-snap-gene-1.10-mRNA-1"/>
    <property type="gene ID" value="maker-uti_cns_0046080-snap-gene-1.10"/>
</dbReference>
<feature type="binding site" evidence="14">
    <location>
        <position position="667"/>
    </location>
    <ligand>
        <name>Mn(2+)</name>
        <dbReference type="ChEBI" id="CHEBI:29035"/>
    </ligand>
</feature>
<evidence type="ECO:0000259" key="17">
    <source>
        <dbReference type="Pfam" id="PF06702"/>
    </source>
</evidence>
<dbReference type="AlphaFoldDB" id="A0A1I8J7E8"/>
<dbReference type="Gene3D" id="2.30.30.30">
    <property type="match status" value="1"/>
</dbReference>
<keyword evidence="6" id="KW-1015">Disulfide bond</keyword>
<dbReference type="Pfam" id="PF01159">
    <property type="entry name" value="Ribosomal_L6e"/>
    <property type="match status" value="1"/>
</dbReference>
<reference evidence="19" key="1">
    <citation type="submission" date="2016-11" db="UniProtKB">
        <authorList>
            <consortium name="WormBaseParasite"/>
        </authorList>
    </citation>
    <scope>IDENTIFICATION</scope>
</reference>
<dbReference type="InterPro" id="IPR000915">
    <property type="entry name" value="60S_ribosomal_eL6"/>
</dbReference>
<evidence type="ECO:0000256" key="8">
    <source>
        <dbReference type="ARBA" id="ARBA00023274"/>
    </source>
</evidence>
<evidence type="ECO:0000256" key="5">
    <source>
        <dbReference type="ARBA" id="ARBA00023034"/>
    </source>
</evidence>
<sequence length="771" mass="84087">LQQMAKSSAPHKPKNSAINASRLMKYSRARIFQRKAAYKVKKVKTPAKKSAEKAAAAAFVVKKIGGDKNGGERKVYKKTPKSLPTQVASRKVQLRPKKTFKKHVRRIRSNLAPGAVLILLAGRHKGKRVVLLKQLESGLLLVTGPRKLNGCPLRRVSQRYVIGTKTRIDISKVALPERLNDAYFRRQRSAKKSAASAGGSADIFAKSDAAYAVSAERREDQAAVDKALMGAIKASGDGPMLRSYLRSLFSIKSGQRPHAMPPRRRISGFNRRLLAYALAALLVFACLTVLNLSQLPASVANDASLVAKHDRESHSLGQSAHIAWRLQSNRLYEHRGHEGLPDFRPANSDQELRIRDLLDAGWPPAELYANTTNSSNFNKGFALEAGLHDSYVAMSSFAANNKERRLLPSNASQRILSQLERLTGQAAVSLVSEFPAGSQMKLLLQLDAGTGGASVVFTTRCLDAMIWSCGPGDRALPSGLSGYVQDRQVTLKARPPPCRDNAEVVGYHLGRLLGFHRGPVASPRLLNLTAASLAATPRLRETFYRRLSDNRLCLWGVCRYCTGRRTGVCAGPDEVLEGIAVLMLPHRLALKRHRHPWARNYASNDAKAAWQLGENPCNSQLLSRLGPGVLLDLIDTSILDFLLGNADRHEFETAAGIGGQQLVVTLDNGKGLGNPYHDELSILAPLQQCCRLRTSTNSRLLALQGLLGAATQAALCRSGASSLPSSGPLLTLEHSAALDRRLDRVLRELDKCNRRLGPAAVLVSDDARLTL</sequence>
<dbReference type="InterPro" id="IPR008991">
    <property type="entry name" value="Translation_prot_SH3-like_sf"/>
</dbReference>
<keyword evidence="16" id="KW-1133">Transmembrane helix</keyword>
<evidence type="ECO:0000256" key="16">
    <source>
        <dbReference type="SAM" id="Phobius"/>
    </source>
</evidence>
<evidence type="ECO:0000256" key="2">
    <source>
        <dbReference type="ARBA" id="ARBA00006557"/>
    </source>
</evidence>
<feature type="binding site" evidence="13">
    <location>
        <position position="667"/>
    </location>
    <ligand>
        <name>ATP</name>
        <dbReference type="ChEBI" id="CHEBI:30616"/>
    </ligand>
</feature>
<keyword evidence="14" id="KW-0479">Metal-binding</keyword>
<feature type="region of interest" description="Disordered" evidence="15">
    <location>
        <begin position="1"/>
        <end position="20"/>
    </location>
</feature>
<evidence type="ECO:0000313" key="18">
    <source>
        <dbReference type="Proteomes" id="UP000095280"/>
    </source>
</evidence>
<dbReference type="GO" id="GO:0003735">
    <property type="term" value="F:structural constituent of ribosome"/>
    <property type="evidence" value="ECO:0007669"/>
    <property type="project" value="InterPro"/>
</dbReference>
<accession>A0A1I8J7E8</accession>
<dbReference type="Proteomes" id="UP000095280">
    <property type="component" value="Unplaced"/>
</dbReference>
<dbReference type="InterPro" id="IPR009581">
    <property type="entry name" value="FAM20_C"/>
</dbReference>
<evidence type="ECO:0000256" key="13">
    <source>
        <dbReference type="PIRSR" id="PIRSR624869-2"/>
    </source>
</evidence>
<comment type="similarity">
    <text evidence="2">Belongs to the FAM20 family.</text>
</comment>
<dbReference type="FunFam" id="2.30.30.30:FF:000014">
    <property type="entry name" value="60S ribosomal protein L6"/>
    <property type="match status" value="1"/>
</dbReference>
<name>A0A1I8J7E8_9PLAT</name>
<dbReference type="PANTHER" id="PTHR12450">
    <property type="entry name" value="DENTIN MATRIX PROTEIN 4 PROTEIN FAM20"/>
    <property type="match status" value="1"/>
</dbReference>
<evidence type="ECO:0000256" key="9">
    <source>
        <dbReference type="ARBA" id="ARBA00035233"/>
    </source>
</evidence>
<keyword evidence="16" id="KW-0812">Transmembrane</keyword>
<evidence type="ECO:0000256" key="6">
    <source>
        <dbReference type="ARBA" id="ARBA00023157"/>
    </source>
</evidence>
<keyword evidence="13" id="KW-0547">Nucleotide-binding</keyword>
<evidence type="ECO:0000313" key="19">
    <source>
        <dbReference type="WBParaSite" id="maker-uti_cns_0046080-snap-gene-1.10-mRNA-1"/>
    </source>
</evidence>
<comment type="cofactor">
    <cofactor evidence="14">
        <name>Mn(2+)</name>
        <dbReference type="ChEBI" id="CHEBI:29035"/>
    </cofactor>
</comment>
<evidence type="ECO:0000256" key="15">
    <source>
        <dbReference type="SAM" id="MobiDB-lite"/>
    </source>
</evidence>
<dbReference type="Pfam" id="PF06702">
    <property type="entry name" value="Fam20C"/>
    <property type="match status" value="1"/>
</dbReference>
<evidence type="ECO:0000256" key="14">
    <source>
        <dbReference type="PIRSR" id="PIRSR624869-3"/>
    </source>
</evidence>
<keyword evidence="18" id="KW-1185">Reference proteome</keyword>
<evidence type="ECO:0000256" key="11">
    <source>
        <dbReference type="ARBA" id="ARBA00046388"/>
    </source>
</evidence>
<evidence type="ECO:0000256" key="4">
    <source>
        <dbReference type="ARBA" id="ARBA00022980"/>
    </source>
</evidence>
<keyword evidence="13" id="KW-0067">ATP-binding</keyword>
<evidence type="ECO:0000256" key="3">
    <source>
        <dbReference type="ARBA" id="ARBA00010592"/>
    </source>
</evidence>